<sequence>MCRGRGAGGEDNVDGLTRAFEMFRFLAATEPAPAKQNPLPHRHAPPHGPSHWRARHAFGSMGIAGQDIYLDHRAERQAASEWGAS</sequence>
<accession>A0AAD8Q1E7</accession>
<dbReference type="AlphaFoldDB" id="A0AAD8Q1E7"/>
<dbReference type="Proteomes" id="UP001230504">
    <property type="component" value="Unassembled WGS sequence"/>
</dbReference>
<organism evidence="2 3">
    <name type="scientific">Colletotrichum navitas</name>
    <dbReference type="NCBI Taxonomy" id="681940"/>
    <lineage>
        <taxon>Eukaryota</taxon>
        <taxon>Fungi</taxon>
        <taxon>Dikarya</taxon>
        <taxon>Ascomycota</taxon>
        <taxon>Pezizomycotina</taxon>
        <taxon>Sordariomycetes</taxon>
        <taxon>Hypocreomycetidae</taxon>
        <taxon>Glomerellales</taxon>
        <taxon>Glomerellaceae</taxon>
        <taxon>Colletotrichum</taxon>
        <taxon>Colletotrichum graminicola species complex</taxon>
    </lineage>
</organism>
<keyword evidence="3" id="KW-1185">Reference proteome</keyword>
<dbReference type="EMBL" id="JAHLJV010000024">
    <property type="protein sequence ID" value="KAK1593683.1"/>
    <property type="molecule type" value="Genomic_DNA"/>
</dbReference>
<evidence type="ECO:0000313" key="3">
    <source>
        <dbReference type="Proteomes" id="UP001230504"/>
    </source>
</evidence>
<evidence type="ECO:0000256" key="1">
    <source>
        <dbReference type="SAM" id="MobiDB-lite"/>
    </source>
</evidence>
<gene>
    <name evidence="2" type="ORF">LY79DRAFT_177091</name>
</gene>
<evidence type="ECO:0000313" key="2">
    <source>
        <dbReference type="EMBL" id="KAK1593683.1"/>
    </source>
</evidence>
<feature type="compositionally biased region" description="Basic residues" evidence="1">
    <location>
        <begin position="40"/>
        <end position="54"/>
    </location>
</feature>
<reference evidence="2" key="1">
    <citation type="submission" date="2021-06" db="EMBL/GenBank/DDBJ databases">
        <title>Comparative genomics, transcriptomics and evolutionary studies reveal genomic signatures of adaptation to plant cell wall in hemibiotrophic fungi.</title>
        <authorList>
            <consortium name="DOE Joint Genome Institute"/>
            <person name="Baroncelli R."/>
            <person name="Diaz J.F."/>
            <person name="Benocci T."/>
            <person name="Peng M."/>
            <person name="Battaglia E."/>
            <person name="Haridas S."/>
            <person name="Andreopoulos W."/>
            <person name="Labutti K."/>
            <person name="Pangilinan J."/>
            <person name="Floch G.L."/>
            <person name="Makela M.R."/>
            <person name="Henrissat B."/>
            <person name="Grigoriev I.V."/>
            <person name="Crouch J.A."/>
            <person name="De Vries R.P."/>
            <person name="Sukno S.A."/>
            <person name="Thon M.R."/>
        </authorList>
    </citation>
    <scope>NUCLEOTIDE SEQUENCE</scope>
    <source>
        <strain evidence="2">CBS 125086</strain>
    </source>
</reference>
<proteinExistence type="predicted"/>
<name>A0AAD8Q1E7_9PEZI</name>
<feature type="region of interest" description="Disordered" evidence="1">
    <location>
        <begin position="31"/>
        <end position="54"/>
    </location>
</feature>
<protein>
    <submittedName>
        <fullName evidence="2">Uncharacterized protein</fullName>
    </submittedName>
</protein>
<dbReference type="RefSeq" id="XP_060414969.1">
    <property type="nucleotide sequence ID" value="XM_060551269.1"/>
</dbReference>
<dbReference type="GeneID" id="85435509"/>
<comment type="caution">
    <text evidence="2">The sequence shown here is derived from an EMBL/GenBank/DDBJ whole genome shotgun (WGS) entry which is preliminary data.</text>
</comment>